<dbReference type="PANTHER" id="PTHR47431:SF2">
    <property type="entry name" value="ZN(II)2CYS6 TRANSCRIPTION FACTOR (EUROFUNG)"/>
    <property type="match status" value="1"/>
</dbReference>
<dbReference type="InterPro" id="IPR001138">
    <property type="entry name" value="Zn2Cys6_DnaBD"/>
</dbReference>
<dbReference type="GO" id="GO:0008270">
    <property type="term" value="F:zinc ion binding"/>
    <property type="evidence" value="ECO:0007669"/>
    <property type="project" value="InterPro"/>
</dbReference>
<dbReference type="Pfam" id="PF04082">
    <property type="entry name" value="Fungal_trans"/>
    <property type="match status" value="1"/>
</dbReference>
<dbReference type="CDD" id="cd00067">
    <property type="entry name" value="GAL4"/>
    <property type="match status" value="1"/>
</dbReference>
<keyword evidence="2" id="KW-0539">Nucleus</keyword>
<dbReference type="Pfam" id="PF00172">
    <property type="entry name" value="Zn_clus"/>
    <property type="match status" value="1"/>
</dbReference>
<dbReference type="EMBL" id="JAVFHQ010000014">
    <property type="protein sequence ID" value="KAK4546591.1"/>
    <property type="molecule type" value="Genomic_DNA"/>
</dbReference>
<dbReference type="SUPFAM" id="SSF57701">
    <property type="entry name" value="Zn2/Cys6 DNA-binding domain"/>
    <property type="match status" value="1"/>
</dbReference>
<dbReference type="GO" id="GO:0000981">
    <property type="term" value="F:DNA-binding transcription factor activity, RNA polymerase II-specific"/>
    <property type="evidence" value="ECO:0007669"/>
    <property type="project" value="InterPro"/>
</dbReference>
<feature type="compositionally biased region" description="Low complexity" evidence="3">
    <location>
        <begin position="90"/>
        <end position="117"/>
    </location>
</feature>
<evidence type="ECO:0000313" key="6">
    <source>
        <dbReference type="Proteomes" id="UP001324427"/>
    </source>
</evidence>
<dbReference type="GO" id="GO:0006351">
    <property type="term" value="P:DNA-templated transcription"/>
    <property type="evidence" value="ECO:0007669"/>
    <property type="project" value="InterPro"/>
</dbReference>
<protein>
    <recommendedName>
        <fullName evidence="4">Zn(2)-C6 fungal-type domain-containing protein</fullName>
    </recommendedName>
</protein>
<evidence type="ECO:0000256" key="2">
    <source>
        <dbReference type="ARBA" id="ARBA00023242"/>
    </source>
</evidence>
<dbReference type="Gene3D" id="4.10.240.10">
    <property type="entry name" value="Zn(2)-C6 fungal-type DNA-binding domain"/>
    <property type="match status" value="1"/>
</dbReference>
<evidence type="ECO:0000259" key="4">
    <source>
        <dbReference type="PROSITE" id="PS50048"/>
    </source>
</evidence>
<keyword evidence="6" id="KW-1185">Reference proteome</keyword>
<accession>A0AAV9JMM7</accession>
<sequence>MAEVVLNNPNGEAAASRPAPLACSNCRLKHLRCDAVQPICSRCDADALECNYTPSRRGLVGRNSKKPDRSSRNRTPQHRMAATAMGPAIAHQPQYQPHQNQQRHPPQQQQQQQWPASPATPPSERQQATPALTAPYTDSSLLNHRPLSPACAPTTDGNERFVRLYYAMFHSGHPFLVPRSHYAALPYPQSLTAVIHFVGGHYVSPPPGENARNETAAALTSDKTQSVHMVQAALLFSIALHARNEPQNAMTFLRQAVDMAIGLGLNDPSAADRMQDPVIAESLRRTWWELYIIEGYLAALHQQTSFRCNTVDRLPPLPGEDADYAHARFSQAAQSLDDFERRLFSDELSTFSSFSFRIAATRILGKVIAVASSDDARAEEVQAMDNAIMSWKHNLPASKESIFNQYGEVDSMLAQSHVLINCASIMLHFPRSELPLTLPNTARAVDCAKNIALVPPTSAQHAIKAIAASKELVSLAAMPWPVERHSPLLICGLVLACVVQLSECSSRASARAHSCLQEHRDRVTLIMGVLKKFSRHWEIARRTLAQLRVVAKGVFDPQPPAEFSVTFGSSSYDNPLVEAADSSWLNLFFTDALQTQGLLETDVAGF</sequence>
<evidence type="ECO:0000256" key="1">
    <source>
        <dbReference type="ARBA" id="ARBA00022723"/>
    </source>
</evidence>
<dbReference type="InterPro" id="IPR007219">
    <property type="entry name" value="XnlR_reg_dom"/>
</dbReference>
<keyword evidence="1" id="KW-0479">Metal-binding</keyword>
<dbReference type="SMART" id="SM00906">
    <property type="entry name" value="Fungal_trans"/>
    <property type="match status" value="1"/>
</dbReference>
<feature type="domain" description="Zn(2)-C6 fungal-type" evidence="4">
    <location>
        <begin position="22"/>
        <end position="52"/>
    </location>
</feature>
<dbReference type="Proteomes" id="UP001324427">
    <property type="component" value="Unassembled WGS sequence"/>
</dbReference>
<gene>
    <name evidence="5" type="ORF">LTR36_001808</name>
</gene>
<dbReference type="GO" id="GO:0003677">
    <property type="term" value="F:DNA binding"/>
    <property type="evidence" value="ECO:0007669"/>
    <property type="project" value="InterPro"/>
</dbReference>
<dbReference type="AlphaFoldDB" id="A0AAV9JMM7"/>
<dbReference type="CDD" id="cd12148">
    <property type="entry name" value="fungal_TF_MHR"/>
    <property type="match status" value="1"/>
</dbReference>
<proteinExistence type="predicted"/>
<comment type="caution">
    <text evidence="5">The sequence shown here is derived from an EMBL/GenBank/DDBJ whole genome shotgun (WGS) entry which is preliminary data.</text>
</comment>
<organism evidence="5 6">
    <name type="scientific">Oleoguttula mirabilis</name>
    <dbReference type="NCBI Taxonomy" id="1507867"/>
    <lineage>
        <taxon>Eukaryota</taxon>
        <taxon>Fungi</taxon>
        <taxon>Dikarya</taxon>
        <taxon>Ascomycota</taxon>
        <taxon>Pezizomycotina</taxon>
        <taxon>Dothideomycetes</taxon>
        <taxon>Dothideomycetidae</taxon>
        <taxon>Mycosphaerellales</taxon>
        <taxon>Teratosphaeriaceae</taxon>
        <taxon>Oleoguttula</taxon>
    </lineage>
</organism>
<dbReference type="PROSITE" id="PS50048">
    <property type="entry name" value="ZN2_CY6_FUNGAL_2"/>
    <property type="match status" value="1"/>
</dbReference>
<evidence type="ECO:0000256" key="3">
    <source>
        <dbReference type="SAM" id="MobiDB-lite"/>
    </source>
</evidence>
<reference evidence="5 6" key="1">
    <citation type="submission" date="2021-11" db="EMBL/GenBank/DDBJ databases">
        <title>Black yeast isolated from Biological Soil Crust.</title>
        <authorList>
            <person name="Kurbessoian T."/>
        </authorList>
    </citation>
    <scope>NUCLEOTIDE SEQUENCE [LARGE SCALE GENOMIC DNA]</scope>
    <source>
        <strain evidence="5 6">CCFEE 5522</strain>
    </source>
</reference>
<name>A0AAV9JMM7_9PEZI</name>
<evidence type="ECO:0000313" key="5">
    <source>
        <dbReference type="EMBL" id="KAK4546591.1"/>
    </source>
</evidence>
<dbReference type="PANTHER" id="PTHR47431">
    <property type="entry name" value="ZN(II)2CYS6 TRANSCRIPTION FACTOR (EUROFUNG)-RELATED"/>
    <property type="match status" value="1"/>
</dbReference>
<dbReference type="SMART" id="SM00066">
    <property type="entry name" value="GAL4"/>
    <property type="match status" value="1"/>
</dbReference>
<feature type="region of interest" description="Disordered" evidence="3">
    <location>
        <begin position="54"/>
        <end position="129"/>
    </location>
</feature>
<dbReference type="InterPro" id="IPR036864">
    <property type="entry name" value="Zn2-C6_fun-type_DNA-bd_sf"/>
</dbReference>
<dbReference type="PROSITE" id="PS00463">
    <property type="entry name" value="ZN2_CY6_FUNGAL_1"/>
    <property type="match status" value="1"/>
</dbReference>